<keyword evidence="2" id="KW-0812">Transmembrane</keyword>
<name>A0ABY1BWD3_MYXFU</name>
<evidence type="ECO:0000256" key="1">
    <source>
        <dbReference type="SAM" id="MobiDB-lite"/>
    </source>
</evidence>
<evidence type="ECO:0000256" key="2">
    <source>
        <dbReference type="SAM" id="Phobius"/>
    </source>
</evidence>
<proteinExistence type="predicted"/>
<feature type="transmembrane region" description="Helical" evidence="2">
    <location>
        <begin position="130"/>
        <end position="148"/>
    </location>
</feature>
<reference evidence="3 4" key="1">
    <citation type="submission" date="2016-10" db="EMBL/GenBank/DDBJ databases">
        <authorList>
            <person name="Varghese N."/>
            <person name="Submissions S."/>
        </authorList>
    </citation>
    <scope>NUCLEOTIDE SEQUENCE [LARGE SCALE GENOMIC DNA]</scope>
    <source>
        <strain evidence="3 4">DSM 16525</strain>
    </source>
</reference>
<evidence type="ECO:0000313" key="4">
    <source>
        <dbReference type="Proteomes" id="UP000183760"/>
    </source>
</evidence>
<comment type="caution">
    <text evidence="3">The sequence shown here is derived from an EMBL/GenBank/DDBJ whole genome shotgun (WGS) entry which is preliminary data.</text>
</comment>
<accession>A0ABY1BWD3</accession>
<feature type="compositionally biased region" description="Basic and acidic residues" evidence="1">
    <location>
        <begin position="32"/>
        <end position="51"/>
    </location>
</feature>
<sequence length="352" mass="39658">MMWDSPPRWRGRSLSYRVPRASEPPPPSEPPRQQDERLRRLEEALSEGQAREDAAVEAWVRKTGRLPPRKVRRQWEKQWRKEARRDASAATRRRSRRRSSKASRDPAKAAIFMSTAITCLLLAIGQPRRLWWLVFVALGFFLVAAKFMKRPSEEEEEATGLRPATAQPVDPVDPKVARVDAVCAKLLAELAQGPAVLREVVHAPERTVEALRQGCHALASRERTLRALATPEEASRLEEEHRALTARVAAEPDAVVRERLQGALSALESQRQQRAELSTAADRLEAEYTRLFYTLESLYAQVLRVRTADASGEDVAGLGLRQSVEQLGAEVEAVTEALEEVHRPPDGRVRTR</sequence>
<feature type="compositionally biased region" description="Basic residues" evidence="1">
    <location>
        <begin position="91"/>
        <end position="101"/>
    </location>
</feature>
<evidence type="ECO:0000313" key="3">
    <source>
        <dbReference type="EMBL" id="SES88664.1"/>
    </source>
</evidence>
<keyword evidence="2" id="KW-1133">Transmembrane helix</keyword>
<keyword evidence="2" id="KW-0472">Membrane</keyword>
<keyword evidence="4" id="KW-1185">Reference proteome</keyword>
<feature type="transmembrane region" description="Helical" evidence="2">
    <location>
        <begin position="106"/>
        <end position="124"/>
    </location>
</feature>
<protein>
    <submittedName>
        <fullName evidence="3">Uncharacterized protein</fullName>
    </submittedName>
</protein>
<dbReference type="EMBL" id="FOIB01000001">
    <property type="protein sequence ID" value="SES88664.1"/>
    <property type="molecule type" value="Genomic_DNA"/>
</dbReference>
<organism evidence="3 4">
    <name type="scientific">Myxococcus fulvus</name>
    <dbReference type="NCBI Taxonomy" id="33"/>
    <lineage>
        <taxon>Bacteria</taxon>
        <taxon>Pseudomonadati</taxon>
        <taxon>Myxococcota</taxon>
        <taxon>Myxococcia</taxon>
        <taxon>Myxococcales</taxon>
        <taxon>Cystobacterineae</taxon>
        <taxon>Myxococcaceae</taxon>
        <taxon>Myxococcus</taxon>
    </lineage>
</organism>
<dbReference type="Proteomes" id="UP000183760">
    <property type="component" value="Unassembled WGS sequence"/>
</dbReference>
<gene>
    <name evidence="3" type="ORF">SAMN05443572_101479</name>
</gene>
<feature type="region of interest" description="Disordered" evidence="1">
    <location>
        <begin position="71"/>
        <end position="105"/>
    </location>
</feature>
<feature type="region of interest" description="Disordered" evidence="1">
    <location>
        <begin position="1"/>
        <end position="51"/>
    </location>
</feature>
<feature type="compositionally biased region" description="Basic and acidic residues" evidence="1">
    <location>
        <begin position="73"/>
        <end position="87"/>
    </location>
</feature>